<gene>
    <name evidence="1" type="ORF">OUZ56_026533</name>
</gene>
<evidence type="ECO:0000313" key="1">
    <source>
        <dbReference type="EMBL" id="KAK4013985.1"/>
    </source>
</evidence>
<sequence length="124" mass="13887">MEHVDLEPKLVKELETTVTPWCTNRLGAVDGKEIQPGGAAMLSVSDGRMSVVGKALVLDGDIELILTSVQGHFRKIWNADEDWGATRNLHWRHRHQSPGEKAPKLVIQQECWVPPRSMKVVATR</sequence>
<comment type="caution">
    <text evidence="1">The sequence shown here is derived from an EMBL/GenBank/DDBJ whole genome shotgun (WGS) entry which is preliminary data.</text>
</comment>
<keyword evidence="2" id="KW-1185">Reference proteome</keyword>
<name>A0ABQ9ZM13_9CRUS</name>
<dbReference type="Proteomes" id="UP001234178">
    <property type="component" value="Unassembled WGS sequence"/>
</dbReference>
<reference evidence="1 2" key="1">
    <citation type="journal article" date="2023" name="Nucleic Acids Res.">
        <title>The hologenome of Daphnia magna reveals possible DNA methylation and microbiome-mediated evolution of the host genome.</title>
        <authorList>
            <person name="Chaturvedi A."/>
            <person name="Li X."/>
            <person name="Dhandapani V."/>
            <person name="Marshall H."/>
            <person name="Kissane S."/>
            <person name="Cuenca-Cambronero M."/>
            <person name="Asole G."/>
            <person name="Calvet F."/>
            <person name="Ruiz-Romero M."/>
            <person name="Marangio P."/>
            <person name="Guigo R."/>
            <person name="Rago D."/>
            <person name="Mirbahai L."/>
            <person name="Eastwood N."/>
            <person name="Colbourne J.K."/>
            <person name="Zhou J."/>
            <person name="Mallon E."/>
            <person name="Orsini L."/>
        </authorList>
    </citation>
    <scope>NUCLEOTIDE SEQUENCE [LARGE SCALE GENOMIC DNA]</scope>
    <source>
        <strain evidence="1">LRV0_1</strain>
    </source>
</reference>
<accession>A0ABQ9ZM13</accession>
<proteinExistence type="predicted"/>
<organism evidence="1 2">
    <name type="scientific">Daphnia magna</name>
    <dbReference type="NCBI Taxonomy" id="35525"/>
    <lineage>
        <taxon>Eukaryota</taxon>
        <taxon>Metazoa</taxon>
        <taxon>Ecdysozoa</taxon>
        <taxon>Arthropoda</taxon>
        <taxon>Crustacea</taxon>
        <taxon>Branchiopoda</taxon>
        <taxon>Diplostraca</taxon>
        <taxon>Cladocera</taxon>
        <taxon>Anomopoda</taxon>
        <taxon>Daphniidae</taxon>
        <taxon>Daphnia</taxon>
    </lineage>
</organism>
<protein>
    <submittedName>
        <fullName evidence="1">Uncharacterized protein</fullName>
    </submittedName>
</protein>
<dbReference type="EMBL" id="JAOYFB010000004">
    <property type="protein sequence ID" value="KAK4013985.1"/>
    <property type="molecule type" value="Genomic_DNA"/>
</dbReference>
<evidence type="ECO:0000313" key="2">
    <source>
        <dbReference type="Proteomes" id="UP001234178"/>
    </source>
</evidence>